<organism evidence="1 2">
    <name type="scientific">Cetraspora pellucida</name>
    <dbReference type="NCBI Taxonomy" id="1433469"/>
    <lineage>
        <taxon>Eukaryota</taxon>
        <taxon>Fungi</taxon>
        <taxon>Fungi incertae sedis</taxon>
        <taxon>Mucoromycota</taxon>
        <taxon>Glomeromycotina</taxon>
        <taxon>Glomeromycetes</taxon>
        <taxon>Diversisporales</taxon>
        <taxon>Gigasporaceae</taxon>
        <taxon>Cetraspora</taxon>
    </lineage>
</organism>
<proteinExistence type="predicted"/>
<evidence type="ECO:0000313" key="2">
    <source>
        <dbReference type="Proteomes" id="UP000789759"/>
    </source>
</evidence>
<feature type="non-terminal residue" evidence="1">
    <location>
        <position position="1"/>
    </location>
</feature>
<reference evidence="1" key="1">
    <citation type="submission" date="2021-06" db="EMBL/GenBank/DDBJ databases">
        <authorList>
            <person name="Kallberg Y."/>
            <person name="Tangrot J."/>
            <person name="Rosling A."/>
        </authorList>
    </citation>
    <scope>NUCLEOTIDE SEQUENCE</scope>
    <source>
        <strain evidence="1">FL966</strain>
    </source>
</reference>
<gene>
    <name evidence="1" type="ORF">CPELLU_LOCUS15613</name>
</gene>
<name>A0A9N9NSE4_9GLOM</name>
<comment type="caution">
    <text evidence="1">The sequence shown here is derived from an EMBL/GenBank/DDBJ whole genome shotgun (WGS) entry which is preliminary data.</text>
</comment>
<accession>A0A9N9NSE4</accession>
<evidence type="ECO:0000313" key="1">
    <source>
        <dbReference type="EMBL" id="CAG8766483.1"/>
    </source>
</evidence>
<dbReference type="Proteomes" id="UP000789759">
    <property type="component" value="Unassembled WGS sequence"/>
</dbReference>
<sequence>IIPDNAHFYESNHIRFPGYFRKIPITFGNNLNPGNILLRIYFTLLKLEAEYC</sequence>
<protein>
    <submittedName>
        <fullName evidence="1">14733_t:CDS:1</fullName>
    </submittedName>
</protein>
<dbReference type="EMBL" id="CAJVQA010020947">
    <property type="protein sequence ID" value="CAG8766483.1"/>
    <property type="molecule type" value="Genomic_DNA"/>
</dbReference>
<dbReference type="AlphaFoldDB" id="A0A9N9NSE4"/>
<keyword evidence="2" id="KW-1185">Reference proteome</keyword>